<accession>A0A2S0NBJ4</accession>
<name>A0A2S0NBJ4_9HYPH</name>
<dbReference type="KEGG" id="phr:C6569_10940"/>
<sequence length="315" mass="31996">MAPAAGAAGMTILVTGAGGFLGAALVEALAARGFAVRAAARSPLPALPAGRVSPATLPDLAGSGLDDRFSALLEGVEAVVHAAGLAHRPAGLDETVMQAVNAHASASLARAARRRGVGRFVLISSSRAVSGPSSPHPLTETATPAPSDAYGRSKLAAERTVREELPEAIILRPPVLHGAGAKGNMARLARLARSPLPLPFGGLAGRRSILSDANVAEAVAFVLARPDAAGRTFHLADGDPLTVGQMIGAMRQAVGRPPGIVGLPAALTERLVTRLAPALADQLCRDLILDDAAIRALGWRPVESSAAGLGRMMRG</sequence>
<evidence type="ECO:0000256" key="1">
    <source>
        <dbReference type="SAM" id="MobiDB-lite"/>
    </source>
</evidence>
<dbReference type="SUPFAM" id="SSF51735">
    <property type="entry name" value="NAD(P)-binding Rossmann-fold domains"/>
    <property type="match status" value="1"/>
</dbReference>
<evidence type="ECO:0000313" key="4">
    <source>
        <dbReference type="Proteomes" id="UP000237889"/>
    </source>
</evidence>
<proteinExistence type="predicted"/>
<dbReference type="InterPro" id="IPR001509">
    <property type="entry name" value="Epimerase_deHydtase"/>
</dbReference>
<dbReference type="EMBL" id="CP027668">
    <property type="protein sequence ID" value="AVO45539.1"/>
    <property type="molecule type" value="Genomic_DNA"/>
</dbReference>
<evidence type="ECO:0000313" key="3">
    <source>
        <dbReference type="EMBL" id="AVO45539.1"/>
    </source>
</evidence>
<evidence type="ECO:0000259" key="2">
    <source>
        <dbReference type="Pfam" id="PF01370"/>
    </source>
</evidence>
<feature type="domain" description="NAD-dependent epimerase/dehydratase" evidence="2">
    <location>
        <begin position="12"/>
        <end position="233"/>
    </location>
</feature>
<feature type="region of interest" description="Disordered" evidence="1">
    <location>
        <begin position="127"/>
        <end position="149"/>
    </location>
</feature>
<dbReference type="Pfam" id="PF01370">
    <property type="entry name" value="Epimerase"/>
    <property type="match status" value="1"/>
</dbReference>
<organism evidence="3 4">
    <name type="scientific">Phreatobacter cathodiphilus</name>
    <dbReference type="NCBI Taxonomy" id="1868589"/>
    <lineage>
        <taxon>Bacteria</taxon>
        <taxon>Pseudomonadati</taxon>
        <taxon>Pseudomonadota</taxon>
        <taxon>Alphaproteobacteria</taxon>
        <taxon>Hyphomicrobiales</taxon>
        <taxon>Phreatobacteraceae</taxon>
        <taxon>Phreatobacter</taxon>
    </lineage>
</organism>
<dbReference type="Proteomes" id="UP000237889">
    <property type="component" value="Chromosome"/>
</dbReference>
<dbReference type="Gene3D" id="3.40.50.720">
    <property type="entry name" value="NAD(P)-binding Rossmann-like Domain"/>
    <property type="match status" value="1"/>
</dbReference>
<protein>
    <recommendedName>
        <fullName evidence="2">NAD-dependent epimerase/dehydratase domain-containing protein</fullName>
    </recommendedName>
</protein>
<dbReference type="PANTHER" id="PTHR43245">
    <property type="entry name" value="BIFUNCTIONAL POLYMYXIN RESISTANCE PROTEIN ARNA"/>
    <property type="match status" value="1"/>
</dbReference>
<dbReference type="PANTHER" id="PTHR43245:SF58">
    <property type="entry name" value="BLL5923 PROTEIN"/>
    <property type="match status" value="1"/>
</dbReference>
<dbReference type="InterPro" id="IPR036291">
    <property type="entry name" value="NAD(P)-bd_dom_sf"/>
</dbReference>
<dbReference type="AlphaFoldDB" id="A0A2S0NBJ4"/>
<gene>
    <name evidence="3" type="ORF">C6569_10940</name>
</gene>
<reference evidence="3 4" key="1">
    <citation type="submission" date="2018-03" db="EMBL/GenBank/DDBJ databases">
        <title>Genome sequencing of Phreatobacter sp.</title>
        <authorList>
            <person name="Kim S.-J."/>
            <person name="Heo J."/>
            <person name="Kwon S.-W."/>
        </authorList>
    </citation>
    <scope>NUCLEOTIDE SEQUENCE [LARGE SCALE GENOMIC DNA]</scope>
    <source>
        <strain evidence="3 4">S-12</strain>
    </source>
</reference>
<dbReference type="InterPro" id="IPR050177">
    <property type="entry name" value="Lipid_A_modif_metabolic_enz"/>
</dbReference>
<keyword evidence="4" id="KW-1185">Reference proteome</keyword>